<sequence length="36" mass="3977">MASSSPPHSADVLPLMAYFPKTVKHSRGEICKQQPH</sequence>
<name>A0A0E9U9C4_ANGAN</name>
<evidence type="ECO:0000313" key="1">
    <source>
        <dbReference type="EMBL" id="JAH62514.1"/>
    </source>
</evidence>
<dbReference type="EMBL" id="GBXM01046063">
    <property type="protein sequence ID" value="JAH62514.1"/>
    <property type="molecule type" value="Transcribed_RNA"/>
</dbReference>
<protein>
    <submittedName>
        <fullName evidence="1">Uncharacterized protein</fullName>
    </submittedName>
</protein>
<reference evidence="1" key="1">
    <citation type="submission" date="2014-11" db="EMBL/GenBank/DDBJ databases">
        <authorList>
            <person name="Amaro Gonzalez C."/>
        </authorList>
    </citation>
    <scope>NUCLEOTIDE SEQUENCE</scope>
</reference>
<organism evidence="1">
    <name type="scientific">Anguilla anguilla</name>
    <name type="common">European freshwater eel</name>
    <name type="synonym">Muraena anguilla</name>
    <dbReference type="NCBI Taxonomy" id="7936"/>
    <lineage>
        <taxon>Eukaryota</taxon>
        <taxon>Metazoa</taxon>
        <taxon>Chordata</taxon>
        <taxon>Craniata</taxon>
        <taxon>Vertebrata</taxon>
        <taxon>Euteleostomi</taxon>
        <taxon>Actinopterygii</taxon>
        <taxon>Neopterygii</taxon>
        <taxon>Teleostei</taxon>
        <taxon>Anguilliformes</taxon>
        <taxon>Anguillidae</taxon>
        <taxon>Anguilla</taxon>
    </lineage>
</organism>
<accession>A0A0E9U9C4</accession>
<dbReference type="AlphaFoldDB" id="A0A0E9U9C4"/>
<proteinExistence type="predicted"/>
<reference evidence="1" key="2">
    <citation type="journal article" date="2015" name="Fish Shellfish Immunol.">
        <title>Early steps in the European eel (Anguilla anguilla)-Vibrio vulnificus interaction in the gills: Role of the RtxA13 toxin.</title>
        <authorList>
            <person name="Callol A."/>
            <person name="Pajuelo D."/>
            <person name="Ebbesson L."/>
            <person name="Teles M."/>
            <person name="MacKenzie S."/>
            <person name="Amaro C."/>
        </authorList>
    </citation>
    <scope>NUCLEOTIDE SEQUENCE</scope>
</reference>